<protein>
    <submittedName>
        <fullName evidence="1 3">Uncharacterized protein</fullName>
    </submittedName>
</protein>
<accession>A0A183D8T1</accession>
<reference evidence="3" key="1">
    <citation type="submission" date="2016-06" db="UniProtKB">
        <authorList>
            <consortium name="WormBaseParasite"/>
        </authorList>
    </citation>
    <scope>IDENTIFICATION</scope>
</reference>
<gene>
    <name evidence="1" type="ORF">GPUH_LOCUS5125</name>
</gene>
<organism evidence="3">
    <name type="scientific">Gongylonema pulchrum</name>
    <dbReference type="NCBI Taxonomy" id="637853"/>
    <lineage>
        <taxon>Eukaryota</taxon>
        <taxon>Metazoa</taxon>
        <taxon>Ecdysozoa</taxon>
        <taxon>Nematoda</taxon>
        <taxon>Chromadorea</taxon>
        <taxon>Rhabditida</taxon>
        <taxon>Spirurina</taxon>
        <taxon>Spiruromorpha</taxon>
        <taxon>Spiruroidea</taxon>
        <taxon>Gongylonematidae</taxon>
        <taxon>Gongylonema</taxon>
    </lineage>
</organism>
<sequence length="104" mass="12114">MIVFLSLIKLAFIKFMRQKLNREKFSVPLSRNCRRRQSSLLLSVDMAVNGAVTESTGGVTLSQTMPFEFETPPQRRRFETWQRMSLLLLFVNSLALKKCSRMRV</sequence>
<dbReference type="AlphaFoldDB" id="A0A183D8T1"/>
<name>A0A183D8T1_9BILA</name>
<evidence type="ECO:0000313" key="3">
    <source>
        <dbReference type="WBParaSite" id="GPUH_0000512901-mRNA-1"/>
    </source>
</evidence>
<dbReference type="Proteomes" id="UP000271098">
    <property type="component" value="Unassembled WGS sequence"/>
</dbReference>
<dbReference type="WBParaSite" id="GPUH_0000512901-mRNA-1">
    <property type="protein sequence ID" value="GPUH_0000512901-mRNA-1"/>
    <property type="gene ID" value="GPUH_0000512901"/>
</dbReference>
<evidence type="ECO:0000313" key="2">
    <source>
        <dbReference type="Proteomes" id="UP000271098"/>
    </source>
</evidence>
<dbReference type="EMBL" id="UYRT01010435">
    <property type="protein sequence ID" value="VDK49184.1"/>
    <property type="molecule type" value="Genomic_DNA"/>
</dbReference>
<keyword evidence="2" id="KW-1185">Reference proteome</keyword>
<reference evidence="1 2" key="2">
    <citation type="submission" date="2018-11" db="EMBL/GenBank/DDBJ databases">
        <authorList>
            <consortium name="Pathogen Informatics"/>
        </authorList>
    </citation>
    <scope>NUCLEOTIDE SEQUENCE [LARGE SCALE GENOMIC DNA]</scope>
</reference>
<proteinExistence type="predicted"/>
<evidence type="ECO:0000313" key="1">
    <source>
        <dbReference type="EMBL" id="VDK49184.1"/>
    </source>
</evidence>